<sequence>MFWLTYRQHRMQLMVTAGLLVVVGILLLINGNAAADSPDPAKHFADLYTYLSWLQVTPVAIGVFWGAPLLAAEYERGTTKLAWTQSISRFRWLGVKLGFLASLATLAGLAFGAMMQRWLEVFPTDRGDTKFTDHFDNPVLFAMTGVAPGAWWLFGFVMGTAAGAVIRKTLPAIAVTIAVTVGLMIGVTSVRDFYAEPRLVVPGAAGPTGQDPGGRVVDMVMDAAGQVTALKILPQDFYWRFQWTEAAILAGVSLLLAATATFAIRRRS</sequence>
<dbReference type="RefSeq" id="WP_061988986.1">
    <property type="nucleotide sequence ID" value="NZ_FOPQ01000003.1"/>
</dbReference>
<evidence type="ECO:0000313" key="2">
    <source>
        <dbReference type="EMBL" id="KZB81314.1"/>
    </source>
</evidence>
<dbReference type="Proteomes" id="UP000076321">
    <property type="component" value="Unassembled WGS sequence"/>
</dbReference>
<keyword evidence="1 2" id="KW-0812">Transmembrane</keyword>
<dbReference type="AlphaFoldDB" id="A0A154M9I8"/>
<comment type="caution">
    <text evidence="2">The sequence shown here is derived from an EMBL/GenBank/DDBJ whole genome shotgun (WGS) entry which is preliminary data.</text>
</comment>
<feature type="transmembrane region" description="Helical" evidence="1">
    <location>
        <begin position="93"/>
        <end position="119"/>
    </location>
</feature>
<dbReference type="EMBL" id="LOBU02000021">
    <property type="protein sequence ID" value="OKA04579.1"/>
    <property type="molecule type" value="Genomic_DNA"/>
</dbReference>
<keyword evidence="5" id="KW-1185">Reference proteome</keyword>
<evidence type="ECO:0000256" key="1">
    <source>
        <dbReference type="SAM" id="Phobius"/>
    </source>
</evidence>
<feature type="transmembrane region" description="Helical" evidence="1">
    <location>
        <begin position="246"/>
        <end position="264"/>
    </location>
</feature>
<gene>
    <name evidence="3" type="ORF">ATP06_0229665</name>
    <name evidence="2" type="ORF">AVL48_04655</name>
</gene>
<evidence type="ECO:0000313" key="3">
    <source>
        <dbReference type="EMBL" id="OKA04579.1"/>
    </source>
</evidence>
<feature type="transmembrane region" description="Helical" evidence="1">
    <location>
        <begin position="170"/>
        <end position="190"/>
    </location>
</feature>
<accession>A0A154M9I8</accession>
<reference evidence="2 4" key="1">
    <citation type="submission" date="2015-12" db="EMBL/GenBank/DDBJ databases">
        <title>Amycolatopsis regifaucium genome sequencing and assembly.</title>
        <authorList>
            <person name="Mayilraj S."/>
        </authorList>
    </citation>
    <scope>NUCLEOTIDE SEQUENCE [LARGE SCALE GENOMIC DNA]</scope>
    <source>
        <strain evidence="2 4">GY080</strain>
    </source>
</reference>
<feature type="transmembrane region" description="Helical" evidence="1">
    <location>
        <begin position="50"/>
        <end position="72"/>
    </location>
</feature>
<proteinExistence type="predicted"/>
<evidence type="ECO:0000313" key="5">
    <source>
        <dbReference type="Proteomes" id="UP000186883"/>
    </source>
</evidence>
<dbReference type="OrthoDB" id="3579673at2"/>
<keyword evidence="1" id="KW-1133">Transmembrane helix</keyword>
<dbReference type="Proteomes" id="UP000186883">
    <property type="component" value="Unassembled WGS sequence"/>
</dbReference>
<evidence type="ECO:0000313" key="4">
    <source>
        <dbReference type="Proteomes" id="UP000076321"/>
    </source>
</evidence>
<name>A0A154M9I8_9PSEU</name>
<organism evidence="2 4">
    <name type="scientific">Amycolatopsis regifaucium</name>
    <dbReference type="NCBI Taxonomy" id="546365"/>
    <lineage>
        <taxon>Bacteria</taxon>
        <taxon>Bacillati</taxon>
        <taxon>Actinomycetota</taxon>
        <taxon>Actinomycetes</taxon>
        <taxon>Pseudonocardiales</taxon>
        <taxon>Pseudonocardiaceae</taxon>
        <taxon>Amycolatopsis</taxon>
    </lineage>
</organism>
<dbReference type="EMBL" id="LQCI01000034">
    <property type="protein sequence ID" value="KZB81314.1"/>
    <property type="molecule type" value="Genomic_DNA"/>
</dbReference>
<keyword evidence="1" id="KW-0472">Membrane</keyword>
<protein>
    <submittedName>
        <fullName evidence="3">ABC transporter permease</fullName>
    </submittedName>
    <submittedName>
        <fullName evidence="2">Transmembrane transport protein</fullName>
    </submittedName>
</protein>
<reference evidence="3 5" key="2">
    <citation type="submission" date="2016-11" db="EMBL/GenBank/DDBJ databases">
        <title>Genome sequencing of Amycolatopsis regifaucium.</title>
        <authorList>
            <person name="Mayilraj S."/>
            <person name="Kaur N."/>
        </authorList>
    </citation>
    <scope>NUCLEOTIDE SEQUENCE [LARGE SCALE GENOMIC DNA]</scope>
    <source>
        <strain evidence="3 5">GY080</strain>
    </source>
</reference>
<feature type="transmembrane region" description="Helical" evidence="1">
    <location>
        <begin position="139"/>
        <end position="158"/>
    </location>
</feature>